<evidence type="ECO:0000256" key="1">
    <source>
        <dbReference type="SAM" id="MobiDB-lite"/>
    </source>
</evidence>
<gene>
    <name evidence="2" type="ORF">XELAEV_18000443mg</name>
</gene>
<dbReference type="AlphaFoldDB" id="A0A974GYT6"/>
<proteinExistence type="predicted"/>
<protein>
    <submittedName>
        <fullName evidence="2">Uncharacterized protein</fullName>
    </submittedName>
</protein>
<dbReference type="EMBL" id="KV481613">
    <property type="protein sequence ID" value="OCT55596.1"/>
    <property type="molecule type" value="Genomic_DNA"/>
</dbReference>
<reference evidence="2" key="1">
    <citation type="submission" date="2016-05" db="EMBL/GenBank/DDBJ databases">
        <title>WGS assembly of Xenopus laevis.</title>
        <authorList>
            <person name="Session A."/>
            <person name="Uno Y."/>
            <person name="Kwon T."/>
            <person name="Chapman J."/>
            <person name="Toyoda A."/>
            <person name="Takahashi S."/>
            <person name="Fukui A."/>
            <person name="Hikosaka A."/>
            <person name="Putnam N."/>
            <person name="Stites J."/>
            <person name="Van Heeringen S."/>
            <person name="Quigley I."/>
            <person name="Heinz S."/>
            <person name="Hellsten U."/>
            <person name="Lyons J."/>
            <person name="Suzuki A."/>
            <person name="Kondo M."/>
            <person name="Ogino H."/>
            <person name="Ochi H."/>
            <person name="Bogdanovic O."/>
            <person name="Lister R."/>
            <person name="Georgiou G."/>
            <person name="Paranjpe S."/>
            <person name="Van Kruijsbergen I."/>
            <person name="Mozaffari S."/>
            <person name="Shu S."/>
            <person name="Schmutz J."/>
            <person name="Jenkins J."/>
            <person name="Grimwood J."/>
            <person name="Carlson J."/>
            <person name="Mitros T."/>
            <person name="Simakov O."/>
            <person name="Heald R."/>
            <person name="Miller K."/>
            <person name="Haudenschild C."/>
            <person name="Kuroki Y."/>
            <person name="Tanaka T."/>
            <person name="Michiue T."/>
            <person name="Watanabe M."/>
            <person name="Kinoshita T."/>
            <person name="Ohta Y."/>
            <person name="Mawaribuchi S."/>
            <person name="Suzuki Y."/>
            <person name="Haramoto Y."/>
            <person name="Yamamoto T."/>
            <person name="Takagi C."/>
            <person name="Kitzman J."/>
            <person name="Shendure J."/>
            <person name="Nakayama T."/>
            <person name="Izutsu Y."/>
            <person name="Robert J."/>
            <person name="Dichmann D."/>
            <person name="Flajnik M."/>
            <person name="Houston D."/>
            <person name="Marcotte E."/>
            <person name="Wallingford J."/>
            <person name="Ito Y."/>
            <person name="Asashima M."/>
            <person name="Ueno N."/>
            <person name="Matsuda Y."/>
            <person name="Jan Veenstra G."/>
            <person name="Fujiyama A."/>
            <person name="Harland R."/>
            <person name="Taira M."/>
            <person name="Rokhsar D.S."/>
        </authorList>
    </citation>
    <scope>NUCLEOTIDE SEQUENCE</scope>
    <source>
        <strain evidence="2">J</strain>
        <tissue evidence="2">Blood</tissue>
    </source>
</reference>
<evidence type="ECO:0000313" key="2">
    <source>
        <dbReference type="EMBL" id="OCT55596.1"/>
    </source>
</evidence>
<organism evidence="2">
    <name type="scientific">Xenopus laevis</name>
    <name type="common">African clawed frog</name>
    <dbReference type="NCBI Taxonomy" id="8355"/>
    <lineage>
        <taxon>Eukaryota</taxon>
        <taxon>Metazoa</taxon>
        <taxon>Chordata</taxon>
        <taxon>Craniata</taxon>
        <taxon>Vertebrata</taxon>
        <taxon>Euteleostomi</taxon>
        <taxon>Amphibia</taxon>
        <taxon>Batrachia</taxon>
        <taxon>Anura</taxon>
        <taxon>Pipoidea</taxon>
        <taxon>Pipidae</taxon>
        <taxon>Xenopodinae</taxon>
        <taxon>Xenopus</taxon>
        <taxon>Xenopus</taxon>
    </lineage>
</organism>
<sequence length="103" mass="10474">EGNDEGCGYTIQKTPIILAKPASDRAKAATPAAPAPIEKPIVLMKAREEGKPTAPAEGAAVPPAAAVAKVEKEGQRPTQPVYQIQNRGMGAAASAGGSVDRKS</sequence>
<feature type="non-terminal residue" evidence="2">
    <location>
        <position position="1"/>
    </location>
</feature>
<feature type="compositionally biased region" description="Low complexity" evidence="1">
    <location>
        <begin position="88"/>
        <end position="103"/>
    </location>
</feature>
<feature type="compositionally biased region" description="Polar residues" evidence="1">
    <location>
        <begin position="76"/>
        <end position="86"/>
    </location>
</feature>
<accession>A0A974GYT6</accession>
<name>A0A974GYT6_XENLA</name>
<feature type="region of interest" description="Disordered" evidence="1">
    <location>
        <begin position="71"/>
        <end position="103"/>
    </location>
</feature>
<dbReference type="Proteomes" id="UP000694892">
    <property type="component" value="Unassembled WGS sequence"/>
</dbReference>